<comment type="similarity">
    <text evidence="1">Belongs to the enoyl-CoA hydratase/isomerase family.</text>
</comment>
<gene>
    <name evidence="3" type="ORF">ACFQ3N_02660</name>
</gene>
<proteinExistence type="inferred from homology"/>
<dbReference type="Gene3D" id="3.90.226.10">
    <property type="entry name" value="2-enoyl-CoA Hydratase, Chain A, domain 1"/>
    <property type="match status" value="1"/>
</dbReference>
<evidence type="ECO:0000256" key="1">
    <source>
        <dbReference type="ARBA" id="ARBA00005254"/>
    </source>
</evidence>
<dbReference type="RefSeq" id="WP_390359282.1">
    <property type="nucleotide sequence ID" value="NZ_JBHTKJ010000007.1"/>
</dbReference>
<name>A0ABW3LG00_9BACI</name>
<evidence type="ECO:0000256" key="2">
    <source>
        <dbReference type="ARBA" id="ARBA00023239"/>
    </source>
</evidence>
<dbReference type="InterPro" id="IPR029045">
    <property type="entry name" value="ClpP/crotonase-like_dom_sf"/>
</dbReference>
<dbReference type="CDD" id="cd06558">
    <property type="entry name" value="crotonase-like"/>
    <property type="match status" value="1"/>
</dbReference>
<dbReference type="InterPro" id="IPR014748">
    <property type="entry name" value="Enoyl-CoA_hydra_C"/>
</dbReference>
<accession>A0ABW3LG00</accession>
<protein>
    <submittedName>
        <fullName evidence="3">Enoyl-CoA hydratase/isomerase family protein</fullName>
    </submittedName>
</protein>
<dbReference type="SUPFAM" id="SSF52096">
    <property type="entry name" value="ClpP/crotonase"/>
    <property type="match status" value="1"/>
</dbReference>
<evidence type="ECO:0000313" key="4">
    <source>
        <dbReference type="Proteomes" id="UP001597040"/>
    </source>
</evidence>
<dbReference type="Gene3D" id="1.10.12.10">
    <property type="entry name" value="Lyase 2-enoyl-coa Hydratase, Chain A, domain 2"/>
    <property type="match status" value="1"/>
</dbReference>
<keyword evidence="4" id="KW-1185">Reference proteome</keyword>
<dbReference type="InterPro" id="IPR001753">
    <property type="entry name" value="Enoyl-CoA_hydra/iso"/>
</dbReference>
<dbReference type="PANTHER" id="PTHR11941:SF54">
    <property type="entry name" value="ENOYL-COA HYDRATASE, MITOCHONDRIAL"/>
    <property type="match status" value="1"/>
</dbReference>
<dbReference type="Proteomes" id="UP001597040">
    <property type="component" value="Unassembled WGS sequence"/>
</dbReference>
<sequence>MSVLIHERLGGGQISLLKINRPGSMNALNTELALNFIEALDEIEKNKEVRVIVITAEGDKSFCAGGDLKERKGMTEEQWFGQHRIFQEMYRRIRENKRPVLSVVNGFALGGGCELALNGDFIYAVPSAKFGLPEVKLGIIPGVGGTQTIGRFLPRAVALELLLTGDFISSDDALHYGMVNKVAPKEEIMDYAIGQAKKIAANSPLAVRSAKKAFTKGLDMPLGEGVDYALQLYARLASNEDRNEGVNAFNEKRKPKFKDVIE</sequence>
<comment type="caution">
    <text evidence="3">The sequence shown here is derived from an EMBL/GenBank/DDBJ whole genome shotgun (WGS) entry which is preliminary data.</text>
</comment>
<reference evidence="4" key="1">
    <citation type="journal article" date="2019" name="Int. J. Syst. Evol. Microbiol.">
        <title>The Global Catalogue of Microorganisms (GCM) 10K type strain sequencing project: providing services to taxonomists for standard genome sequencing and annotation.</title>
        <authorList>
            <consortium name="The Broad Institute Genomics Platform"/>
            <consortium name="The Broad Institute Genome Sequencing Center for Infectious Disease"/>
            <person name="Wu L."/>
            <person name="Ma J."/>
        </authorList>
    </citation>
    <scope>NUCLEOTIDE SEQUENCE [LARGE SCALE GENOMIC DNA]</scope>
    <source>
        <strain evidence="4">CCUG 56754</strain>
    </source>
</reference>
<organism evidence="3 4">
    <name type="scientific">Virgibacillus byunsanensis</name>
    <dbReference type="NCBI Taxonomy" id="570945"/>
    <lineage>
        <taxon>Bacteria</taxon>
        <taxon>Bacillati</taxon>
        <taxon>Bacillota</taxon>
        <taxon>Bacilli</taxon>
        <taxon>Bacillales</taxon>
        <taxon>Bacillaceae</taxon>
        <taxon>Virgibacillus</taxon>
    </lineage>
</organism>
<dbReference type="Pfam" id="PF00378">
    <property type="entry name" value="ECH_1"/>
    <property type="match status" value="1"/>
</dbReference>
<evidence type="ECO:0000313" key="3">
    <source>
        <dbReference type="EMBL" id="MFD1037326.1"/>
    </source>
</evidence>
<keyword evidence="2" id="KW-0456">Lyase</keyword>
<dbReference type="PANTHER" id="PTHR11941">
    <property type="entry name" value="ENOYL-COA HYDRATASE-RELATED"/>
    <property type="match status" value="1"/>
</dbReference>
<dbReference type="EMBL" id="JBHTKJ010000007">
    <property type="protein sequence ID" value="MFD1037326.1"/>
    <property type="molecule type" value="Genomic_DNA"/>
</dbReference>